<dbReference type="GO" id="GO:0005886">
    <property type="term" value="C:plasma membrane"/>
    <property type="evidence" value="ECO:0007669"/>
    <property type="project" value="UniProtKB-SubCell"/>
</dbReference>
<dbReference type="AlphaFoldDB" id="A0A0G0VC60"/>
<evidence type="ECO:0000313" key="7">
    <source>
        <dbReference type="Proteomes" id="UP000034562"/>
    </source>
</evidence>
<evidence type="ECO:0000256" key="2">
    <source>
        <dbReference type="ARBA" id="ARBA00022692"/>
    </source>
</evidence>
<comment type="subcellular location">
    <subcellularLocation>
        <location evidence="1">Cell membrane</location>
        <topology evidence="1">Multi-pass membrane protein</topology>
    </subcellularLocation>
</comment>
<organism evidence="6 7">
    <name type="scientific">Candidatus Woesebacteria bacterium GW2011_GWA2_40_7b</name>
    <dbReference type="NCBI Taxonomy" id="1618563"/>
    <lineage>
        <taxon>Bacteria</taxon>
        <taxon>Candidatus Woeseibacteriota</taxon>
    </lineage>
</organism>
<sequence>MKRFKQFIHTTSDVFRIYWEIAPGLTIGVLVTQIFSQLQGIVTAYLTGIFIDRTLNVITVTKDIGQIVPIAILIGMSFLLFDVIGILNNYFLSLLSSQDSYKIKLKQTDFMVRLGIPQMENPDLTNKSTRFNEVFGNMNQQLTLSIDLISMVVSTFAFGIAVYTFAPVIVFAVLTLFVFKFLNNGRFINQAWRLNLEHTEERRNANSSISSLAEPGSLKEILLSDGTNLLRRKFVEFFEWYISAYRKLRTRWIIFENLQLFPTNLAV</sequence>
<keyword evidence="2 5" id="KW-0812">Transmembrane</keyword>
<gene>
    <name evidence="6" type="ORF">UU12_C0040G0008</name>
</gene>
<accession>A0A0G0VC60</accession>
<reference evidence="6 7" key="1">
    <citation type="journal article" date="2015" name="Nature">
        <title>rRNA introns, odd ribosomes, and small enigmatic genomes across a large radiation of phyla.</title>
        <authorList>
            <person name="Brown C.T."/>
            <person name="Hug L.A."/>
            <person name="Thomas B.C."/>
            <person name="Sharon I."/>
            <person name="Castelle C.J."/>
            <person name="Singh A."/>
            <person name="Wilkins M.J."/>
            <person name="Williams K.H."/>
            <person name="Banfield J.F."/>
        </authorList>
    </citation>
    <scope>NUCLEOTIDE SEQUENCE [LARGE SCALE GENOMIC DNA]</scope>
</reference>
<dbReference type="Proteomes" id="UP000034562">
    <property type="component" value="Unassembled WGS sequence"/>
</dbReference>
<dbReference type="STRING" id="1618563.UU12_C0040G0008"/>
<dbReference type="EMBL" id="LBZK01000040">
    <property type="protein sequence ID" value="KKR69650.1"/>
    <property type="molecule type" value="Genomic_DNA"/>
</dbReference>
<protein>
    <submittedName>
        <fullName evidence="6">ABC transporter permease and ATP-binding protein</fullName>
    </submittedName>
</protein>
<evidence type="ECO:0000256" key="5">
    <source>
        <dbReference type="SAM" id="Phobius"/>
    </source>
</evidence>
<keyword evidence="3 5" id="KW-1133">Transmembrane helix</keyword>
<evidence type="ECO:0000256" key="3">
    <source>
        <dbReference type="ARBA" id="ARBA00022989"/>
    </source>
</evidence>
<keyword evidence="4 5" id="KW-0472">Membrane</keyword>
<dbReference type="GO" id="GO:0005524">
    <property type="term" value="F:ATP binding"/>
    <property type="evidence" value="ECO:0007669"/>
    <property type="project" value="UniProtKB-KW"/>
</dbReference>
<comment type="caution">
    <text evidence="6">The sequence shown here is derived from an EMBL/GenBank/DDBJ whole genome shotgun (WGS) entry which is preliminary data.</text>
</comment>
<evidence type="ECO:0000313" key="6">
    <source>
        <dbReference type="EMBL" id="KKR69650.1"/>
    </source>
</evidence>
<proteinExistence type="predicted"/>
<dbReference type="Gene3D" id="1.20.1560.10">
    <property type="entry name" value="ABC transporter type 1, transmembrane domain"/>
    <property type="match status" value="1"/>
</dbReference>
<dbReference type="SUPFAM" id="SSF90123">
    <property type="entry name" value="ABC transporter transmembrane region"/>
    <property type="match status" value="1"/>
</dbReference>
<evidence type="ECO:0000256" key="1">
    <source>
        <dbReference type="ARBA" id="ARBA00004651"/>
    </source>
</evidence>
<dbReference type="InterPro" id="IPR036640">
    <property type="entry name" value="ABC1_TM_sf"/>
</dbReference>
<feature type="transmembrane region" description="Helical" evidence="5">
    <location>
        <begin position="67"/>
        <end position="87"/>
    </location>
</feature>
<feature type="transmembrane region" description="Helical" evidence="5">
    <location>
        <begin position="148"/>
        <end position="179"/>
    </location>
</feature>
<keyword evidence="6" id="KW-0547">Nucleotide-binding</keyword>
<name>A0A0G0VC60_9BACT</name>
<keyword evidence="6" id="KW-0067">ATP-binding</keyword>
<evidence type="ECO:0000256" key="4">
    <source>
        <dbReference type="ARBA" id="ARBA00023136"/>
    </source>
</evidence>